<organism evidence="2 3">
    <name type="scientific">Candidatus Methylacidiphilum fumarolicum</name>
    <dbReference type="NCBI Taxonomy" id="591154"/>
    <lineage>
        <taxon>Bacteria</taxon>
        <taxon>Pseudomonadati</taxon>
        <taxon>Verrucomicrobiota</taxon>
        <taxon>Methylacidiphilae</taxon>
        <taxon>Methylacidiphilales</taxon>
        <taxon>Methylacidiphilaceae</taxon>
        <taxon>Methylacidiphilum (ex Ratnadevi et al. 2023)</taxon>
    </lineage>
</organism>
<dbReference type="EMBL" id="OX458932">
    <property type="protein sequence ID" value="CAI9085811.1"/>
    <property type="molecule type" value="Genomic_DNA"/>
</dbReference>
<keyword evidence="1" id="KW-1133">Transmembrane helix</keyword>
<dbReference type="PANTHER" id="PTHR30441">
    <property type="entry name" value="DUF748 DOMAIN-CONTAINING PROTEIN"/>
    <property type="match status" value="1"/>
</dbReference>
<dbReference type="Proteomes" id="UP001161497">
    <property type="component" value="Chromosome"/>
</dbReference>
<evidence type="ECO:0000313" key="2">
    <source>
        <dbReference type="EMBL" id="CAI9085811.1"/>
    </source>
</evidence>
<accession>A0ABN8XEX9</accession>
<name>A0ABN8XEX9_9BACT</name>
<evidence type="ECO:0000313" key="3">
    <source>
        <dbReference type="Proteomes" id="UP001161497"/>
    </source>
</evidence>
<gene>
    <name evidence="2" type="ORF">MFUM_1468</name>
</gene>
<dbReference type="PANTHER" id="PTHR30441:SF8">
    <property type="entry name" value="DUF748 DOMAIN-CONTAINING PROTEIN"/>
    <property type="match status" value="1"/>
</dbReference>
<keyword evidence="1" id="KW-0812">Transmembrane</keyword>
<keyword evidence="1" id="KW-0472">Membrane</keyword>
<proteinExistence type="predicted"/>
<feature type="transmembrane region" description="Helical" evidence="1">
    <location>
        <begin position="43"/>
        <end position="64"/>
    </location>
</feature>
<dbReference type="InterPro" id="IPR052894">
    <property type="entry name" value="AsmA-related"/>
</dbReference>
<sequence length="812" mass="92172">MYVHKKTPKSEAIDKKEKTSTEVVPYRLPFALWCSFCSFTKKLLLLFILALIGIILGLFLYLRFFGFPSPVKRFVLSELESRGMIISLDKLSIDPKGNLIANRVVVFRAKDKQSIWLQVDKVYLSVGWYSWWKGQPLIQSAIVSNATISIPLTPHNELEIHQVNASVKLLADAIEIKKASGRILNINFDLKGKIELNGFPPFYPQTEEQIQWIDAVWSKVMATLDQLETQKPLLLEGALNLSTKNPENAAAAFQLSSKKLWFKNAPIDNIFAELRLNSGVLQVEEFTIELPRGEMSAWGEIDFKGSNSFIEFLSSADITLLKAALDKSWQKTFENLKFNDLPTFSGRLTTKWGEQKMTSLVVDIHCHNFSYYGNQLSELSLPIAYDGKKLFIPEIKLKTADGMLIGEMLWDRLHSTIWAKISSNRINPKIFKNFFGSEFDRILDVTEFNKEFPSVSLEIRGPALDPKQWVYSGHYLINNFIYQGVLIKSAESDFTFSNYELFLPNLQVSRPEGTVNGTIRHNFQKKLVWITNLCSSVNVIESAPALGKEFYSYVKPYRFHSPPFLKVNGVVDIDKNSKEPKTDLHIEVVSSSVMDLDIFKVTFPLTKPKGEIFLKGRELTIKVHHGFLFDGTIQGVYTSSLWRKTIPFHTQFAITHGDFHKAMLTIFKNEKDSGIFNFKTQFGGNLGDLYSLKGDGKIEIHDGYIMSIPFLGIISTSLSTKDTDFAMARADEASASFNIKDGCILTKDLKISSFTFSVLGSGKYDFIRDNLDMDMRVNMRGPMGYLLYPISQLFEYHGTGKLASPVWKSKVF</sequence>
<evidence type="ECO:0000256" key="1">
    <source>
        <dbReference type="SAM" id="Phobius"/>
    </source>
</evidence>
<protein>
    <submittedName>
        <fullName evidence="2">AsmA_2 domain-containing protein</fullName>
    </submittedName>
</protein>
<reference evidence="2" key="1">
    <citation type="submission" date="2023-03" db="EMBL/GenBank/DDBJ databases">
        <authorList>
            <person name="Cremers G."/>
            <person name="Picone N."/>
        </authorList>
    </citation>
    <scope>NUCLEOTIDE SEQUENCE</scope>
    <source>
        <strain evidence="2">Sample_alias</strain>
    </source>
</reference>
<keyword evidence="3" id="KW-1185">Reference proteome</keyword>